<dbReference type="InterPro" id="IPR003594">
    <property type="entry name" value="HATPase_dom"/>
</dbReference>
<evidence type="ECO:0000256" key="8">
    <source>
        <dbReference type="ARBA" id="ARBA00022989"/>
    </source>
</evidence>
<dbReference type="Gene3D" id="1.10.287.130">
    <property type="match status" value="1"/>
</dbReference>
<dbReference type="Gene3D" id="3.30.565.10">
    <property type="entry name" value="Histidine kinase-like ATPase, C-terminal domain"/>
    <property type="match status" value="1"/>
</dbReference>
<keyword evidence="6 11" id="KW-0812">Transmembrane</keyword>
<dbReference type="RefSeq" id="WP_378063460.1">
    <property type="nucleotide sequence ID" value="NZ_JBHSXS010000012.1"/>
</dbReference>
<dbReference type="SUPFAM" id="SSF158472">
    <property type="entry name" value="HAMP domain-like"/>
    <property type="match status" value="1"/>
</dbReference>
<dbReference type="InterPro" id="IPR036097">
    <property type="entry name" value="HisK_dim/P_sf"/>
</dbReference>
<keyword evidence="7 14" id="KW-0418">Kinase</keyword>
<proteinExistence type="predicted"/>
<dbReference type="GO" id="GO:0016301">
    <property type="term" value="F:kinase activity"/>
    <property type="evidence" value="ECO:0007669"/>
    <property type="project" value="UniProtKB-KW"/>
</dbReference>
<gene>
    <name evidence="14" type="ORF">ACFQKB_20910</name>
</gene>
<dbReference type="InterPro" id="IPR003660">
    <property type="entry name" value="HAMP_dom"/>
</dbReference>
<dbReference type="EC" id="2.7.13.3" evidence="3"/>
<feature type="domain" description="HAMP" evidence="13">
    <location>
        <begin position="122"/>
        <end position="175"/>
    </location>
</feature>
<evidence type="ECO:0000256" key="5">
    <source>
        <dbReference type="ARBA" id="ARBA00022679"/>
    </source>
</evidence>
<evidence type="ECO:0000313" key="15">
    <source>
        <dbReference type="Proteomes" id="UP001596380"/>
    </source>
</evidence>
<evidence type="ECO:0000259" key="13">
    <source>
        <dbReference type="PROSITE" id="PS50885"/>
    </source>
</evidence>
<comment type="catalytic activity">
    <reaction evidence="1">
        <text>ATP + protein L-histidine = ADP + protein N-phospho-L-histidine.</text>
        <dbReference type="EC" id="2.7.13.3"/>
    </reaction>
</comment>
<dbReference type="InterPro" id="IPR036890">
    <property type="entry name" value="HATPase_C_sf"/>
</dbReference>
<sequence>MRITARARLTALYGGLLLVAGGGLVASVYLLMRHTLAGRLPVAMTTAIPPSAGWRPATPLPSAPADDTAVPAQVVPGRHLAITRAATTAAEDTTYRQLLVVSLVALAIFAVVSVLLAWWMAGRVLRPVHTITATARRLSGEDLSERISLQAPPGELKDLADTFDAMLGRLQSLVSAQRRFVANAAHELRTPLAVQRAALEIGLAEPDPAKVARVRAKLLEVADRSERLIEGLLLLSAGDRGLDRPEPIDAAGIVTAVLGEHRADARDRGVSIEPHVEPVRLQGDPTLFRHLVRNLMENALRYNAPGGRILVRLGAGELAVANTGPKVPPDVASHLFEPFRRMHPRRHAPGEGVGLGLSIVASIARAHGAEATAEANPDGGLTVRVAFARLAHPPEGEPARRAGP</sequence>
<evidence type="ECO:0000256" key="4">
    <source>
        <dbReference type="ARBA" id="ARBA00022553"/>
    </source>
</evidence>
<dbReference type="SMART" id="SM00387">
    <property type="entry name" value="HATPase_c"/>
    <property type="match status" value="1"/>
</dbReference>
<dbReference type="Proteomes" id="UP001596380">
    <property type="component" value="Unassembled WGS sequence"/>
</dbReference>
<keyword evidence="8 11" id="KW-1133">Transmembrane helix</keyword>
<dbReference type="SMART" id="SM00304">
    <property type="entry name" value="HAMP"/>
    <property type="match status" value="1"/>
</dbReference>
<evidence type="ECO:0000259" key="12">
    <source>
        <dbReference type="PROSITE" id="PS50109"/>
    </source>
</evidence>
<keyword evidence="5" id="KW-0808">Transferase</keyword>
<dbReference type="InterPro" id="IPR004358">
    <property type="entry name" value="Sig_transdc_His_kin-like_C"/>
</dbReference>
<organism evidence="14 15">
    <name type="scientific">Actinomadura yumaensis</name>
    <dbReference type="NCBI Taxonomy" id="111807"/>
    <lineage>
        <taxon>Bacteria</taxon>
        <taxon>Bacillati</taxon>
        <taxon>Actinomycetota</taxon>
        <taxon>Actinomycetes</taxon>
        <taxon>Streptosporangiales</taxon>
        <taxon>Thermomonosporaceae</taxon>
        <taxon>Actinomadura</taxon>
    </lineage>
</organism>
<protein>
    <recommendedName>
        <fullName evidence="3">histidine kinase</fullName>
        <ecNumber evidence="3">2.7.13.3</ecNumber>
    </recommendedName>
</protein>
<comment type="subcellular location">
    <subcellularLocation>
        <location evidence="2">Cell membrane</location>
    </subcellularLocation>
</comment>
<dbReference type="SUPFAM" id="SSF47384">
    <property type="entry name" value="Homodimeric domain of signal transducing histidine kinase"/>
    <property type="match status" value="1"/>
</dbReference>
<dbReference type="PANTHER" id="PTHR45436">
    <property type="entry name" value="SENSOR HISTIDINE KINASE YKOH"/>
    <property type="match status" value="1"/>
</dbReference>
<comment type="caution">
    <text evidence="14">The sequence shown here is derived from an EMBL/GenBank/DDBJ whole genome shotgun (WGS) entry which is preliminary data.</text>
</comment>
<dbReference type="InterPro" id="IPR005467">
    <property type="entry name" value="His_kinase_dom"/>
</dbReference>
<dbReference type="PROSITE" id="PS50109">
    <property type="entry name" value="HIS_KIN"/>
    <property type="match status" value="1"/>
</dbReference>
<accession>A0ABW2CKB8</accession>
<dbReference type="Pfam" id="PF00512">
    <property type="entry name" value="HisKA"/>
    <property type="match status" value="1"/>
</dbReference>
<evidence type="ECO:0000256" key="2">
    <source>
        <dbReference type="ARBA" id="ARBA00004236"/>
    </source>
</evidence>
<dbReference type="SMART" id="SM00388">
    <property type="entry name" value="HisKA"/>
    <property type="match status" value="1"/>
</dbReference>
<evidence type="ECO:0000256" key="10">
    <source>
        <dbReference type="ARBA" id="ARBA00023136"/>
    </source>
</evidence>
<dbReference type="InterPro" id="IPR003661">
    <property type="entry name" value="HisK_dim/P_dom"/>
</dbReference>
<dbReference type="EMBL" id="JBHSXS010000012">
    <property type="protein sequence ID" value="MFC6882227.1"/>
    <property type="molecule type" value="Genomic_DNA"/>
</dbReference>
<feature type="transmembrane region" description="Helical" evidence="11">
    <location>
        <begin position="12"/>
        <end position="32"/>
    </location>
</feature>
<feature type="transmembrane region" description="Helical" evidence="11">
    <location>
        <begin position="98"/>
        <end position="119"/>
    </location>
</feature>
<keyword evidence="15" id="KW-1185">Reference proteome</keyword>
<dbReference type="PROSITE" id="PS50885">
    <property type="entry name" value="HAMP"/>
    <property type="match status" value="1"/>
</dbReference>
<evidence type="ECO:0000256" key="7">
    <source>
        <dbReference type="ARBA" id="ARBA00022777"/>
    </source>
</evidence>
<evidence type="ECO:0000313" key="14">
    <source>
        <dbReference type="EMBL" id="MFC6882227.1"/>
    </source>
</evidence>
<keyword evidence="9" id="KW-0902">Two-component regulatory system</keyword>
<feature type="domain" description="Histidine kinase" evidence="12">
    <location>
        <begin position="183"/>
        <end position="391"/>
    </location>
</feature>
<dbReference type="InterPro" id="IPR050428">
    <property type="entry name" value="TCS_sensor_his_kinase"/>
</dbReference>
<keyword evidence="10 11" id="KW-0472">Membrane</keyword>
<dbReference type="Pfam" id="PF00672">
    <property type="entry name" value="HAMP"/>
    <property type="match status" value="1"/>
</dbReference>
<dbReference type="PANTHER" id="PTHR45436:SF1">
    <property type="entry name" value="SENSOR PROTEIN QSEC"/>
    <property type="match status" value="1"/>
</dbReference>
<keyword evidence="4" id="KW-0597">Phosphoprotein</keyword>
<dbReference type="PRINTS" id="PR00344">
    <property type="entry name" value="BCTRLSENSOR"/>
</dbReference>
<reference evidence="15" key="1">
    <citation type="journal article" date="2019" name="Int. J. Syst. Evol. Microbiol.">
        <title>The Global Catalogue of Microorganisms (GCM) 10K type strain sequencing project: providing services to taxonomists for standard genome sequencing and annotation.</title>
        <authorList>
            <consortium name="The Broad Institute Genomics Platform"/>
            <consortium name="The Broad Institute Genome Sequencing Center for Infectious Disease"/>
            <person name="Wu L."/>
            <person name="Ma J."/>
        </authorList>
    </citation>
    <scope>NUCLEOTIDE SEQUENCE [LARGE SCALE GENOMIC DNA]</scope>
    <source>
        <strain evidence="15">JCM 3369</strain>
    </source>
</reference>
<dbReference type="CDD" id="cd00082">
    <property type="entry name" value="HisKA"/>
    <property type="match status" value="1"/>
</dbReference>
<dbReference type="CDD" id="cd06225">
    <property type="entry name" value="HAMP"/>
    <property type="match status" value="1"/>
</dbReference>
<dbReference type="SUPFAM" id="SSF55874">
    <property type="entry name" value="ATPase domain of HSP90 chaperone/DNA topoisomerase II/histidine kinase"/>
    <property type="match status" value="1"/>
</dbReference>
<name>A0ABW2CKB8_9ACTN</name>
<evidence type="ECO:0000256" key="6">
    <source>
        <dbReference type="ARBA" id="ARBA00022692"/>
    </source>
</evidence>
<dbReference type="Pfam" id="PF02518">
    <property type="entry name" value="HATPase_c"/>
    <property type="match status" value="1"/>
</dbReference>
<evidence type="ECO:0000256" key="9">
    <source>
        <dbReference type="ARBA" id="ARBA00023012"/>
    </source>
</evidence>
<evidence type="ECO:0000256" key="11">
    <source>
        <dbReference type="SAM" id="Phobius"/>
    </source>
</evidence>
<dbReference type="Gene3D" id="6.10.340.10">
    <property type="match status" value="1"/>
</dbReference>
<evidence type="ECO:0000256" key="1">
    <source>
        <dbReference type="ARBA" id="ARBA00000085"/>
    </source>
</evidence>
<evidence type="ECO:0000256" key="3">
    <source>
        <dbReference type="ARBA" id="ARBA00012438"/>
    </source>
</evidence>